<dbReference type="EMBL" id="NCSJ02000267">
    <property type="protein sequence ID" value="RFU26361.1"/>
    <property type="molecule type" value="Genomic_DNA"/>
</dbReference>
<feature type="non-terminal residue" evidence="2">
    <location>
        <position position="342"/>
    </location>
</feature>
<feature type="compositionally biased region" description="Acidic residues" evidence="1">
    <location>
        <begin position="18"/>
        <end position="44"/>
    </location>
</feature>
<reference evidence="2 3" key="1">
    <citation type="submission" date="2018-05" db="EMBL/GenBank/DDBJ databases">
        <title>Draft genome sequence of Scytalidium lignicola DSM 105466, a ubiquitous saprotrophic fungus.</title>
        <authorList>
            <person name="Buettner E."/>
            <person name="Gebauer A.M."/>
            <person name="Hofrichter M."/>
            <person name="Liers C."/>
            <person name="Kellner H."/>
        </authorList>
    </citation>
    <scope>NUCLEOTIDE SEQUENCE [LARGE SCALE GENOMIC DNA]</scope>
    <source>
        <strain evidence="2 3">DSM 105466</strain>
    </source>
</reference>
<feature type="compositionally biased region" description="Basic and acidic residues" evidence="1">
    <location>
        <begin position="45"/>
        <end position="56"/>
    </location>
</feature>
<evidence type="ECO:0000313" key="3">
    <source>
        <dbReference type="Proteomes" id="UP000258309"/>
    </source>
</evidence>
<organism evidence="2 3">
    <name type="scientific">Scytalidium lignicola</name>
    <name type="common">Hyphomycete</name>
    <dbReference type="NCBI Taxonomy" id="5539"/>
    <lineage>
        <taxon>Eukaryota</taxon>
        <taxon>Fungi</taxon>
        <taxon>Dikarya</taxon>
        <taxon>Ascomycota</taxon>
        <taxon>Pezizomycotina</taxon>
        <taxon>Leotiomycetes</taxon>
        <taxon>Leotiomycetes incertae sedis</taxon>
        <taxon>Scytalidium</taxon>
    </lineage>
</organism>
<feature type="compositionally biased region" description="Polar residues" evidence="1">
    <location>
        <begin position="1"/>
        <end position="17"/>
    </location>
</feature>
<dbReference type="Proteomes" id="UP000258309">
    <property type="component" value="Unassembled WGS sequence"/>
</dbReference>
<accession>A0A3E2GZ22</accession>
<sequence>MNQDLETDIPVNNNNEQQLEEGSEEGFEEESEEGSEEVSEESLEDSFKEDQDKNQTIEETNIQEGVLEEVVMLLKQPTKSTEGSTVRESSRASGKKPAPPLLKPNLEPVQVPRAPSPDLDLDSEPEDDDEQVLMAILREVKIARPDLFYEDKKKLKAYLVQTGTYLIRNEQYEIILDKKGGSYFNRKKTESKKDHEDFMELNAMKKGKFFKGKGKKYFGRKNKKGNSFRISPEELDNKRKNKLCFKYRLSRHMANTYKKDNKVSASVKVEAMRIPRIMDILSESLDKEGLSKEDNSSEEGDYQDLVTVLYHVIKTNADKIVIARILETDSVLMERTRHIRHP</sequence>
<feature type="compositionally biased region" description="Polar residues" evidence="1">
    <location>
        <begin position="77"/>
        <end position="87"/>
    </location>
</feature>
<evidence type="ECO:0000313" key="2">
    <source>
        <dbReference type="EMBL" id="RFU26361.1"/>
    </source>
</evidence>
<proteinExistence type="predicted"/>
<keyword evidence="3" id="KW-1185">Reference proteome</keyword>
<feature type="region of interest" description="Disordered" evidence="1">
    <location>
        <begin position="1"/>
        <end position="127"/>
    </location>
</feature>
<protein>
    <submittedName>
        <fullName evidence="2">Uncharacterized protein</fullName>
    </submittedName>
</protein>
<name>A0A3E2GZ22_SCYLI</name>
<comment type="caution">
    <text evidence="2">The sequence shown here is derived from an EMBL/GenBank/DDBJ whole genome shotgun (WGS) entry which is preliminary data.</text>
</comment>
<evidence type="ECO:0000256" key="1">
    <source>
        <dbReference type="SAM" id="MobiDB-lite"/>
    </source>
</evidence>
<gene>
    <name evidence="2" type="ORF">B7463_g9990</name>
</gene>
<dbReference type="AlphaFoldDB" id="A0A3E2GZ22"/>
<feature type="non-terminal residue" evidence="2">
    <location>
        <position position="1"/>
    </location>
</feature>